<gene>
    <name evidence="4" type="ORF">SAMN04488542_10945</name>
</gene>
<proteinExistence type="inferred from homology"/>
<dbReference type="Gene3D" id="1.10.10.10">
    <property type="entry name" value="Winged helix-like DNA-binding domain superfamily/Winged helix DNA-binding domain"/>
    <property type="match status" value="1"/>
</dbReference>
<dbReference type="InterPro" id="IPR000600">
    <property type="entry name" value="ROK"/>
</dbReference>
<comment type="function">
    <text evidence="1">Transcriptional repressor of xylose-utilizing enzymes.</text>
</comment>
<keyword evidence="3" id="KW-0859">Xylose metabolism</keyword>
<dbReference type="Proteomes" id="UP000198972">
    <property type="component" value="Unassembled WGS sequence"/>
</dbReference>
<evidence type="ECO:0000256" key="2">
    <source>
        <dbReference type="ARBA" id="ARBA00006479"/>
    </source>
</evidence>
<organism evidence="4 5">
    <name type="scientific">Fontibacillus panacisegetis</name>
    <dbReference type="NCBI Taxonomy" id="670482"/>
    <lineage>
        <taxon>Bacteria</taxon>
        <taxon>Bacillati</taxon>
        <taxon>Bacillota</taxon>
        <taxon>Bacilli</taxon>
        <taxon>Bacillales</taxon>
        <taxon>Paenibacillaceae</taxon>
        <taxon>Fontibacillus</taxon>
    </lineage>
</organism>
<dbReference type="InterPro" id="IPR036388">
    <property type="entry name" value="WH-like_DNA-bd_sf"/>
</dbReference>
<name>A0A1G7K8C7_9BACL</name>
<evidence type="ECO:0000313" key="4">
    <source>
        <dbReference type="EMBL" id="SDF33214.1"/>
    </source>
</evidence>
<dbReference type="STRING" id="670482.SAMN04488542_10945"/>
<dbReference type="PANTHER" id="PTHR18964">
    <property type="entry name" value="ROK (REPRESSOR, ORF, KINASE) FAMILY"/>
    <property type="match status" value="1"/>
</dbReference>
<dbReference type="InterPro" id="IPR036390">
    <property type="entry name" value="WH_DNA-bd_sf"/>
</dbReference>
<comment type="similarity">
    <text evidence="2">Belongs to the ROK (NagC/XylR) family.</text>
</comment>
<keyword evidence="3" id="KW-0119">Carbohydrate metabolism</keyword>
<accession>A0A1G7K8C7</accession>
<evidence type="ECO:0000256" key="3">
    <source>
        <dbReference type="ARBA" id="ARBA00022629"/>
    </source>
</evidence>
<dbReference type="CDD" id="cd23763">
    <property type="entry name" value="ASKHA_ATPase_ROK"/>
    <property type="match status" value="1"/>
</dbReference>
<keyword evidence="5" id="KW-1185">Reference proteome</keyword>
<reference evidence="4 5" key="1">
    <citation type="submission" date="2016-10" db="EMBL/GenBank/DDBJ databases">
        <authorList>
            <person name="de Groot N.N."/>
        </authorList>
    </citation>
    <scope>NUCLEOTIDE SEQUENCE [LARGE SCALE GENOMIC DNA]</scope>
    <source>
        <strain evidence="4 5">DSM 28129</strain>
    </source>
</reference>
<dbReference type="InterPro" id="IPR043129">
    <property type="entry name" value="ATPase_NBD"/>
</dbReference>
<dbReference type="AlphaFoldDB" id="A0A1G7K8C7"/>
<dbReference type="EMBL" id="FNBG01000009">
    <property type="protein sequence ID" value="SDF33214.1"/>
    <property type="molecule type" value="Genomic_DNA"/>
</dbReference>
<dbReference type="GO" id="GO:0042732">
    <property type="term" value="P:D-xylose metabolic process"/>
    <property type="evidence" value="ECO:0007669"/>
    <property type="project" value="UniProtKB-KW"/>
</dbReference>
<evidence type="ECO:0000313" key="5">
    <source>
        <dbReference type="Proteomes" id="UP000198972"/>
    </source>
</evidence>
<dbReference type="SUPFAM" id="SSF46785">
    <property type="entry name" value="Winged helix' DNA-binding domain"/>
    <property type="match status" value="1"/>
</dbReference>
<evidence type="ECO:0000256" key="1">
    <source>
        <dbReference type="ARBA" id="ARBA00002486"/>
    </source>
</evidence>
<sequence length="343" mass="37839">MLPISNNAIRVKQINTELVKNTLKAMEYGTKASIANMTGLSVATCGNILNELLLTGEVIETELDESSGGRPAMRYKFNADFSYIVCMYVKTDGGVHSLAYAIANLIGEVIEEKSRLIEDINYEVIDNQINGLIQQYGNIKAIGIGIPGVVHEGIIGVCDVEAFVGLPIGPKLKEKYGLEIITENDMHFTVYGFYNMQNFDEDKTFAIVNFPKDNFPGSGVIIDGHILKGNTKFAGEVSFLPLELTRDEQMKQLNSSNGFVPLAVKMIIAIIAIINPVSIALTGDLAKPELLDDIYKGCLKDIPQEHMPELFVKSNTHDEYLNGLISLTLESLTYNLQLVEKRI</sequence>
<dbReference type="Gene3D" id="3.30.420.40">
    <property type="match status" value="2"/>
</dbReference>
<protein>
    <submittedName>
        <fullName evidence="4">ROK family protein</fullName>
    </submittedName>
</protein>
<dbReference type="Pfam" id="PF00480">
    <property type="entry name" value="ROK"/>
    <property type="match status" value="1"/>
</dbReference>
<dbReference type="SUPFAM" id="SSF53067">
    <property type="entry name" value="Actin-like ATPase domain"/>
    <property type="match status" value="1"/>
</dbReference>
<dbReference type="PANTHER" id="PTHR18964:SF149">
    <property type="entry name" value="BIFUNCTIONAL UDP-N-ACETYLGLUCOSAMINE 2-EPIMERASE_N-ACETYLMANNOSAMINE KINASE"/>
    <property type="match status" value="1"/>
</dbReference>